<dbReference type="SUPFAM" id="SSF49329">
    <property type="entry name" value="Cu,Zn superoxide dismutase-like"/>
    <property type="match status" value="1"/>
</dbReference>
<proteinExistence type="predicted"/>
<organism evidence="1 2">
    <name type="scientific">Sander lucioperca</name>
    <name type="common">Pike-perch</name>
    <name type="synonym">Perca lucioperca</name>
    <dbReference type="NCBI Taxonomy" id="283035"/>
    <lineage>
        <taxon>Eukaryota</taxon>
        <taxon>Metazoa</taxon>
        <taxon>Chordata</taxon>
        <taxon>Craniata</taxon>
        <taxon>Vertebrata</taxon>
        <taxon>Euteleostomi</taxon>
        <taxon>Actinopterygii</taxon>
        <taxon>Neopterygii</taxon>
        <taxon>Teleostei</taxon>
        <taxon>Neoteleostei</taxon>
        <taxon>Acanthomorphata</taxon>
        <taxon>Eupercaria</taxon>
        <taxon>Perciformes</taxon>
        <taxon>Percoidei</taxon>
        <taxon>Percidae</taxon>
        <taxon>Luciopercinae</taxon>
        <taxon>Sander</taxon>
    </lineage>
</organism>
<keyword evidence="2" id="KW-1185">Reference proteome</keyword>
<accession>A0A8C9Z0F7</accession>
<dbReference type="GO" id="GO:0046872">
    <property type="term" value="F:metal ion binding"/>
    <property type="evidence" value="ECO:0007669"/>
    <property type="project" value="InterPro"/>
</dbReference>
<dbReference type="Proteomes" id="UP000694568">
    <property type="component" value="Unplaced"/>
</dbReference>
<dbReference type="GO" id="GO:0006801">
    <property type="term" value="P:superoxide metabolic process"/>
    <property type="evidence" value="ECO:0007669"/>
    <property type="project" value="InterPro"/>
</dbReference>
<protein>
    <recommendedName>
        <fullName evidence="3">Superoxide dismutase copper/zinc binding domain-containing protein</fullName>
    </recommendedName>
</protein>
<dbReference type="Gene3D" id="2.60.40.200">
    <property type="entry name" value="Superoxide dismutase, copper/zinc binding domain"/>
    <property type="match status" value="1"/>
</dbReference>
<dbReference type="PANTHER" id="PTHR20910">
    <property type="entry name" value="AGAP001623-PA"/>
    <property type="match status" value="1"/>
</dbReference>
<evidence type="ECO:0000313" key="2">
    <source>
        <dbReference type="Proteomes" id="UP000694568"/>
    </source>
</evidence>
<dbReference type="InterPro" id="IPR053257">
    <property type="entry name" value="Cu-only_SOD"/>
</dbReference>
<dbReference type="AlphaFoldDB" id="A0A8C9Z0F7"/>
<dbReference type="InterPro" id="IPR036423">
    <property type="entry name" value="SOD-like_Cu/Zn_dom_sf"/>
</dbReference>
<name>A0A8C9Z0F7_SANLU</name>
<evidence type="ECO:0000313" key="1">
    <source>
        <dbReference type="Ensembl" id="ENSSLUP00000032752.1"/>
    </source>
</evidence>
<dbReference type="PANTHER" id="PTHR20910:SF1">
    <property type="entry name" value="SUPEROXIDE DISMUTASE COPPER_ZINC BINDING DOMAIN-CONTAINING PROTEIN"/>
    <property type="match status" value="1"/>
</dbReference>
<reference evidence="1" key="1">
    <citation type="submission" date="2025-08" db="UniProtKB">
        <authorList>
            <consortium name="Ensembl"/>
        </authorList>
    </citation>
    <scope>IDENTIFICATION</scope>
</reference>
<reference evidence="1" key="2">
    <citation type="submission" date="2025-09" db="UniProtKB">
        <authorList>
            <consortium name="Ensembl"/>
        </authorList>
    </citation>
    <scope>IDENTIFICATION</scope>
</reference>
<sequence>CVQYLALLNMGGVTGQVHFNSTSQVATVNVSGAGSCGSLNFSISEFPVMYGHYAQPCSEANIGPSVFTFTAGPSSPASSRCSNDNVGGHWNPFGVNTSDSTYPKVPGKNEVDMMFTDFSLPLFGQNSIVGRSVVIHQTDGARYVCASISYPGEVIVARGTLMCKIGGVPL</sequence>
<evidence type="ECO:0008006" key="3">
    <source>
        <dbReference type="Google" id="ProtNLM"/>
    </source>
</evidence>
<dbReference type="Ensembl" id="ENSSLUT00000033783.1">
    <property type="protein sequence ID" value="ENSSLUP00000032752.1"/>
    <property type="gene ID" value="ENSSLUG00000014613.1"/>
</dbReference>
<dbReference type="GeneTree" id="ENSGT00740000116936"/>